<sequence length="153" mass="16733">MTRVPLYAAYGSNLDPEQMAKRAPHSPLWSTGWLEGWRLTFGGRGPDGGALATIVEDADASVFVALYDVPEWDDPLLEARERSDLGTSTRIKVRVVTLMEGEVTAWVYVLDDYEGGLPTALYLGMIAESAEKAGAHAEYVADLRSRPCTAVDR</sequence>
<keyword evidence="1" id="KW-0456">Lyase</keyword>
<dbReference type="InterPro" id="IPR036568">
    <property type="entry name" value="GGCT-like_sf"/>
</dbReference>
<comment type="caution">
    <text evidence="4">The sequence shown here is derived from an EMBL/GenBank/DDBJ whole genome shotgun (WGS) entry which is preliminary data.</text>
</comment>
<dbReference type="InterPro" id="IPR017939">
    <property type="entry name" value="G-Glutamylcylcotransferase"/>
</dbReference>
<dbReference type="PANTHER" id="PTHR12935">
    <property type="entry name" value="GAMMA-GLUTAMYLCYCLOTRANSFERASE"/>
    <property type="match status" value="1"/>
</dbReference>
<feature type="binding site" evidence="3">
    <location>
        <position position="122"/>
    </location>
    <ligand>
        <name>substrate</name>
    </ligand>
</feature>
<reference evidence="4" key="1">
    <citation type="submission" date="2023-02" db="EMBL/GenBank/DDBJ databases">
        <title>Nocardiopsis ansamitocini NBRC 112285.</title>
        <authorList>
            <person name="Ichikawa N."/>
            <person name="Sato H."/>
            <person name="Tonouchi N."/>
        </authorList>
    </citation>
    <scope>NUCLEOTIDE SEQUENCE</scope>
    <source>
        <strain evidence="4">NBRC 112285</strain>
    </source>
</reference>
<dbReference type="SUPFAM" id="SSF110857">
    <property type="entry name" value="Gamma-glutamyl cyclotransferase-like"/>
    <property type="match status" value="1"/>
</dbReference>
<gene>
    <name evidence="4" type="ORF">Nans01_39230</name>
</gene>
<dbReference type="CDD" id="cd06661">
    <property type="entry name" value="GGCT_like"/>
    <property type="match status" value="1"/>
</dbReference>
<organism evidence="4 5">
    <name type="scientific">Nocardiopsis ansamitocini</name>
    <dbReference type="NCBI Taxonomy" id="1670832"/>
    <lineage>
        <taxon>Bacteria</taxon>
        <taxon>Bacillati</taxon>
        <taxon>Actinomycetota</taxon>
        <taxon>Actinomycetes</taxon>
        <taxon>Streptosporangiales</taxon>
        <taxon>Nocardiopsidaceae</taxon>
        <taxon>Nocardiopsis</taxon>
    </lineage>
</organism>
<dbReference type="Proteomes" id="UP001165092">
    <property type="component" value="Unassembled WGS sequence"/>
</dbReference>
<dbReference type="EMBL" id="BSQG01000008">
    <property type="protein sequence ID" value="GLU49572.1"/>
    <property type="molecule type" value="Genomic_DNA"/>
</dbReference>
<evidence type="ECO:0000256" key="1">
    <source>
        <dbReference type="ARBA" id="ARBA00023239"/>
    </source>
</evidence>
<evidence type="ECO:0000313" key="5">
    <source>
        <dbReference type="Proteomes" id="UP001165092"/>
    </source>
</evidence>
<proteinExistence type="predicted"/>
<dbReference type="Pfam" id="PF13772">
    <property type="entry name" value="AIG2_2"/>
    <property type="match status" value="1"/>
</dbReference>
<dbReference type="PANTHER" id="PTHR12935:SF0">
    <property type="entry name" value="GAMMA-GLUTAMYLCYCLOTRANSFERASE"/>
    <property type="match status" value="1"/>
</dbReference>
<dbReference type="GO" id="GO:0003839">
    <property type="term" value="F:gamma-glutamylcyclotransferase activity"/>
    <property type="evidence" value="ECO:0007669"/>
    <property type="project" value="InterPro"/>
</dbReference>
<dbReference type="AlphaFoldDB" id="A0A9W6P9N3"/>
<feature type="active site" description="Proton acceptor" evidence="2">
    <location>
        <position position="81"/>
    </location>
</feature>
<dbReference type="InterPro" id="IPR013024">
    <property type="entry name" value="GGCT-like"/>
</dbReference>
<evidence type="ECO:0000256" key="3">
    <source>
        <dbReference type="PIRSR" id="PIRSR617939-2"/>
    </source>
</evidence>
<feature type="binding site" evidence="3">
    <location>
        <begin position="7"/>
        <end position="12"/>
    </location>
    <ligand>
        <name>substrate</name>
    </ligand>
</feature>
<dbReference type="Gene3D" id="3.10.490.10">
    <property type="entry name" value="Gamma-glutamyl cyclotransferase-like"/>
    <property type="match status" value="1"/>
</dbReference>
<keyword evidence="5" id="KW-1185">Reference proteome</keyword>
<protein>
    <submittedName>
        <fullName evidence="4">Gamma-glutamylcyclotransferase</fullName>
    </submittedName>
</protein>
<evidence type="ECO:0000313" key="4">
    <source>
        <dbReference type="EMBL" id="GLU49572.1"/>
    </source>
</evidence>
<name>A0A9W6P9N3_9ACTN</name>
<dbReference type="RefSeq" id="WP_432707508.1">
    <property type="nucleotide sequence ID" value="NZ_BSQG01000008.1"/>
</dbReference>
<accession>A0A9W6P9N3</accession>
<evidence type="ECO:0000256" key="2">
    <source>
        <dbReference type="PIRSR" id="PIRSR617939-1"/>
    </source>
</evidence>